<keyword evidence="4" id="KW-0479">Metal-binding</keyword>
<feature type="compositionally biased region" description="Polar residues" evidence="12">
    <location>
        <begin position="119"/>
        <end position="149"/>
    </location>
</feature>
<keyword evidence="7" id="KW-0862">Zinc</keyword>
<dbReference type="OrthoDB" id="8117402at2759"/>
<keyword evidence="10" id="KW-0539">Nucleus</keyword>
<evidence type="ECO:0000256" key="10">
    <source>
        <dbReference type="ARBA" id="ARBA00023242"/>
    </source>
</evidence>
<dbReference type="eggNOG" id="KOG1721">
    <property type="taxonomic scope" value="Eukaryota"/>
</dbReference>
<keyword evidence="8" id="KW-0805">Transcription regulation</keyword>
<feature type="compositionally biased region" description="Low complexity" evidence="12">
    <location>
        <begin position="692"/>
        <end position="704"/>
    </location>
</feature>
<name>S3DU86_GLAL2</name>
<feature type="compositionally biased region" description="Polar residues" evidence="12">
    <location>
        <begin position="1"/>
        <end position="18"/>
    </location>
</feature>
<evidence type="ECO:0000256" key="7">
    <source>
        <dbReference type="ARBA" id="ARBA00022833"/>
    </source>
</evidence>
<feature type="region of interest" description="Disordered" evidence="12">
    <location>
        <begin position="1"/>
        <end position="31"/>
    </location>
</feature>
<feature type="compositionally biased region" description="Polar residues" evidence="12">
    <location>
        <begin position="430"/>
        <end position="465"/>
    </location>
</feature>
<keyword evidence="9" id="KW-0804">Transcription</keyword>
<dbReference type="AlphaFoldDB" id="S3DU86"/>
<dbReference type="RefSeq" id="XP_008077600.1">
    <property type="nucleotide sequence ID" value="XM_008079409.1"/>
</dbReference>
<dbReference type="GO" id="GO:0005634">
    <property type="term" value="C:nucleus"/>
    <property type="evidence" value="ECO:0007669"/>
    <property type="project" value="UniProtKB-SubCell"/>
</dbReference>
<keyword evidence="3" id="KW-0963">Cytoplasm</keyword>
<evidence type="ECO:0000256" key="9">
    <source>
        <dbReference type="ARBA" id="ARBA00023163"/>
    </source>
</evidence>
<dbReference type="Pfam" id="PF00096">
    <property type="entry name" value="zf-C2H2"/>
    <property type="match status" value="2"/>
</dbReference>
<proteinExistence type="predicted"/>
<protein>
    <submittedName>
        <fullName evidence="14">C2H2 and C2HC zinc finger</fullName>
    </submittedName>
</protein>
<evidence type="ECO:0000256" key="12">
    <source>
        <dbReference type="SAM" id="MobiDB-lite"/>
    </source>
</evidence>
<dbReference type="OMA" id="SFQGHRR"/>
<evidence type="ECO:0000313" key="14">
    <source>
        <dbReference type="EMBL" id="EPE35521.1"/>
    </source>
</evidence>
<dbReference type="FunFam" id="3.30.160.60:FF:000239">
    <property type="entry name" value="C2H2 type zinc finger protein"/>
    <property type="match status" value="1"/>
</dbReference>
<sequence>MDQQRGRSPSAGHQQNHISRGPSPAPQFQDNAVSVGLGLALDPALSDPNQTFLNSNFNNGFMGQQQNQQFSSGSLSDPAYATSQDFTNQAQFVKQEEPSPFAPPQRSFTQELLSSNFNEGDFSLYSTPGQSDQFGEQSFFMNDPSQAAGNINPAELEMSSPPNHSATPPGLLPPGTRTPSSAHQSPSFNQGAFQPSPGHSRNASLGPESAAFPQGHQQEWSMMAPQFTTHRRSPSEFSDVSVHSASHSPNLGHHDTFESIEQQRSPMQQPQDHLYQEVLGIQNFSLSDQIPSPHRGLSPAHSPAISPRLVPQQMAGPNNNFMLGLNNGFGQPQGMYGQSGQESFPQMHGNGMDMGQAPLMAPPTIEVEFAPASRQNSFEPPKPSLDQDALTPPDRGRNRRRAVSDTGYSNPSGMVRQHSPGAGMAAGLGSNLTPHMTDSHRSLSPNDRSGTASPSSRRRQSTSALPNRDYILGLADPDYQAAAPDNNPKRVQKHPATFQCTLCPKRFTRAYNLRSHLRTHTDERPFVCTVCGKAFARQHDRKRHEGLHSGEKKFVCKGELKQGGQWGCGRRFARADALGRHFRSEAGRICIKPLLDEEAIERQRLWQEQRMQHNMQQPIAVDANGFPMDASGNYTLPAALLAQYPALANLSWTDMSQGDVGLDDDPSGRSSFDASGSEYYDEGDEGGYVSSGPGPQQGYHHQPQMNNAYNGYSSDIGAR</sequence>
<evidence type="ECO:0000256" key="11">
    <source>
        <dbReference type="PROSITE-ProRule" id="PRU00042"/>
    </source>
</evidence>
<feature type="region of interest" description="Disordered" evidence="12">
    <location>
        <begin position="332"/>
        <end position="359"/>
    </location>
</feature>
<dbReference type="GO" id="GO:0008270">
    <property type="term" value="F:zinc ion binding"/>
    <property type="evidence" value="ECO:0007669"/>
    <property type="project" value="UniProtKB-KW"/>
</dbReference>
<feature type="compositionally biased region" description="Polar residues" evidence="12">
    <location>
        <begin position="180"/>
        <end position="203"/>
    </location>
</feature>
<dbReference type="FunFam" id="3.30.160.60:FF:000146">
    <property type="entry name" value="C2H2 type zinc finger protein"/>
    <property type="match status" value="1"/>
</dbReference>
<feature type="region of interest" description="Disordered" evidence="12">
    <location>
        <begin position="658"/>
        <end position="719"/>
    </location>
</feature>
<dbReference type="GO" id="GO:0045944">
    <property type="term" value="P:positive regulation of transcription by RNA polymerase II"/>
    <property type="evidence" value="ECO:0007669"/>
    <property type="project" value="UniProtKB-ARBA"/>
</dbReference>
<reference evidence="14 15" key="1">
    <citation type="journal article" date="2013" name="BMC Genomics">
        <title>Genomics-driven discovery of the pneumocandin biosynthetic gene cluster in the fungus Glarea lozoyensis.</title>
        <authorList>
            <person name="Chen L."/>
            <person name="Yue Q."/>
            <person name="Zhang X."/>
            <person name="Xiang M."/>
            <person name="Wang C."/>
            <person name="Li S."/>
            <person name="Che Y."/>
            <person name="Ortiz-Lopez F.J."/>
            <person name="Bills G.F."/>
            <person name="Liu X."/>
            <person name="An Z."/>
        </authorList>
    </citation>
    <scope>NUCLEOTIDE SEQUENCE [LARGE SCALE GENOMIC DNA]</scope>
    <source>
        <strain evidence="15">ATCC 20868 / MF5171</strain>
    </source>
</reference>
<evidence type="ECO:0000256" key="6">
    <source>
        <dbReference type="ARBA" id="ARBA00022771"/>
    </source>
</evidence>
<dbReference type="PROSITE" id="PS00028">
    <property type="entry name" value="ZINC_FINGER_C2H2_1"/>
    <property type="match status" value="2"/>
</dbReference>
<dbReference type="GO" id="GO:0005737">
    <property type="term" value="C:cytoplasm"/>
    <property type="evidence" value="ECO:0007669"/>
    <property type="project" value="UniProtKB-SubCell"/>
</dbReference>
<dbReference type="GO" id="GO:0000978">
    <property type="term" value="F:RNA polymerase II cis-regulatory region sequence-specific DNA binding"/>
    <property type="evidence" value="ECO:0007669"/>
    <property type="project" value="TreeGrafter"/>
</dbReference>
<feature type="domain" description="C2H2-type" evidence="13">
    <location>
        <begin position="526"/>
        <end position="553"/>
    </location>
</feature>
<dbReference type="STRING" id="1116229.S3DU86"/>
<evidence type="ECO:0000256" key="2">
    <source>
        <dbReference type="ARBA" id="ARBA00004496"/>
    </source>
</evidence>
<evidence type="ECO:0000256" key="4">
    <source>
        <dbReference type="ARBA" id="ARBA00022723"/>
    </source>
</evidence>
<dbReference type="InterPro" id="IPR050527">
    <property type="entry name" value="Snail/Krueppel_Znf"/>
</dbReference>
<comment type="subcellular location">
    <subcellularLocation>
        <location evidence="2">Cytoplasm</location>
    </subcellularLocation>
    <subcellularLocation>
        <location evidence="1">Nucleus</location>
    </subcellularLocation>
</comment>
<evidence type="ECO:0000256" key="1">
    <source>
        <dbReference type="ARBA" id="ARBA00004123"/>
    </source>
</evidence>
<keyword evidence="15" id="KW-1185">Reference proteome</keyword>
<dbReference type="SMART" id="SM00355">
    <property type="entry name" value="ZnF_C2H2"/>
    <property type="match status" value="2"/>
</dbReference>
<feature type="region of interest" description="Disordered" evidence="12">
    <location>
        <begin position="44"/>
        <end position="81"/>
    </location>
</feature>
<dbReference type="EMBL" id="KE145354">
    <property type="protein sequence ID" value="EPE35521.1"/>
    <property type="molecule type" value="Genomic_DNA"/>
</dbReference>
<dbReference type="GO" id="GO:0000981">
    <property type="term" value="F:DNA-binding transcription factor activity, RNA polymerase II-specific"/>
    <property type="evidence" value="ECO:0007669"/>
    <property type="project" value="TreeGrafter"/>
</dbReference>
<accession>S3DU86</accession>
<evidence type="ECO:0000256" key="5">
    <source>
        <dbReference type="ARBA" id="ARBA00022737"/>
    </source>
</evidence>
<feature type="region of interest" description="Disordered" evidence="12">
    <location>
        <begin position="119"/>
        <end position="216"/>
    </location>
</feature>
<feature type="domain" description="C2H2-type" evidence="13">
    <location>
        <begin position="498"/>
        <end position="525"/>
    </location>
</feature>
<dbReference type="GO" id="GO:0071277">
    <property type="term" value="P:cellular response to calcium ion"/>
    <property type="evidence" value="ECO:0007669"/>
    <property type="project" value="UniProtKB-ARBA"/>
</dbReference>
<dbReference type="PROSITE" id="PS50157">
    <property type="entry name" value="ZINC_FINGER_C2H2_2"/>
    <property type="match status" value="2"/>
</dbReference>
<dbReference type="InterPro" id="IPR036236">
    <property type="entry name" value="Znf_C2H2_sf"/>
</dbReference>
<evidence type="ECO:0000256" key="8">
    <source>
        <dbReference type="ARBA" id="ARBA00023015"/>
    </source>
</evidence>
<evidence type="ECO:0000256" key="3">
    <source>
        <dbReference type="ARBA" id="ARBA00022490"/>
    </source>
</evidence>
<dbReference type="GeneID" id="19470262"/>
<feature type="region of interest" description="Disordered" evidence="12">
    <location>
        <begin position="229"/>
        <end position="254"/>
    </location>
</feature>
<gene>
    <name evidence="14" type="ORF">GLAREA_11220</name>
</gene>
<dbReference type="SUPFAM" id="SSF57667">
    <property type="entry name" value="beta-beta-alpha zinc fingers"/>
    <property type="match status" value="1"/>
</dbReference>
<dbReference type="Gene3D" id="3.30.160.60">
    <property type="entry name" value="Classic Zinc Finger"/>
    <property type="match status" value="3"/>
</dbReference>
<dbReference type="PANTHER" id="PTHR24388">
    <property type="entry name" value="ZINC FINGER PROTEIN"/>
    <property type="match status" value="1"/>
</dbReference>
<feature type="region of interest" description="Disordered" evidence="12">
    <location>
        <begin position="373"/>
        <end position="468"/>
    </location>
</feature>
<dbReference type="KEGG" id="glz:GLAREA_11220"/>
<dbReference type="PANTHER" id="PTHR24388:SF54">
    <property type="entry name" value="PROTEIN ESCARGOT"/>
    <property type="match status" value="1"/>
</dbReference>
<evidence type="ECO:0000259" key="13">
    <source>
        <dbReference type="PROSITE" id="PS50157"/>
    </source>
</evidence>
<feature type="compositionally biased region" description="Low complexity" evidence="12">
    <location>
        <begin position="54"/>
        <end position="76"/>
    </location>
</feature>
<evidence type="ECO:0000313" key="15">
    <source>
        <dbReference type="Proteomes" id="UP000016922"/>
    </source>
</evidence>
<dbReference type="Proteomes" id="UP000016922">
    <property type="component" value="Unassembled WGS sequence"/>
</dbReference>
<dbReference type="HOGENOM" id="CLU_014490_0_0_1"/>
<dbReference type="InterPro" id="IPR013087">
    <property type="entry name" value="Znf_C2H2_type"/>
</dbReference>
<keyword evidence="6 11" id="KW-0863">Zinc-finger</keyword>
<feature type="compositionally biased region" description="Low complexity" evidence="12">
    <location>
        <begin position="167"/>
        <end position="179"/>
    </location>
</feature>
<dbReference type="FunFam" id="3.30.160.60:FF:000181">
    <property type="entry name" value="C2H2 type zinc finger protein"/>
    <property type="match status" value="1"/>
</dbReference>
<keyword evidence="5" id="KW-0677">Repeat</keyword>
<organism evidence="14 15">
    <name type="scientific">Glarea lozoyensis (strain ATCC 20868 / MF5171)</name>
    <dbReference type="NCBI Taxonomy" id="1116229"/>
    <lineage>
        <taxon>Eukaryota</taxon>
        <taxon>Fungi</taxon>
        <taxon>Dikarya</taxon>
        <taxon>Ascomycota</taxon>
        <taxon>Pezizomycotina</taxon>
        <taxon>Leotiomycetes</taxon>
        <taxon>Helotiales</taxon>
        <taxon>Helotiaceae</taxon>
        <taxon>Glarea</taxon>
    </lineage>
</organism>
<feature type="compositionally biased region" description="Polar residues" evidence="12">
    <location>
        <begin position="235"/>
        <end position="249"/>
    </location>
</feature>